<dbReference type="InterPro" id="IPR020845">
    <property type="entry name" value="AMP-binding_CS"/>
</dbReference>
<dbReference type="Gene3D" id="3.30.300.30">
    <property type="match status" value="3"/>
</dbReference>
<keyword evidence="6" id="KW-1185">Reference proteome</keyword>
<protein>
    <recommendedName>
        <fullName evidence="4">Carrier domain-containing protein</fullName>
    </recommendedName>
</protein>
<dbReference type="CDD" id="cd05930">
    <property type="entry name" value="A_NRPS"/>
    <property type="match status" value="2"/>
</dbReference>
<feature type="domain" description="Carrier" evidence="4">
    <location>
        <begin position="3493"/>
        <end position="3574"/>
    </location>
</feature>
<dbReference type="Gene3D" id="3.40.50.12780">
    <property type="entry name" value="N-terminal domain of ligase-like"/>
    <property type="match status" value="1"/>
</dbReference>
<name>A0ABP9JSY0_9NOCA</name>
<feature type="domain" description="Carrier" evidence="4">
    <location>
        <begin position="934"/>
        <end position="1009"/>
    </location>
</feature>
<dbReference type="Pfam" id="PF13193">
    <property type="entry name" value="AMP-binding_C"/>
    <property type="match status" value="2"/>
</dbReference>
<dbReference type="Gene3D" id="1.10.1200.10">
    <property type="entry name" value="ACP-like"/>
    <property type="match status" value="2"/>
</dbReference>
<dbReference type="Proteomes" id="UP001500603">
    <property type="component" value="Unassembled WGS sequence"/>
</dbReference>
<dbReference type="SUPFAM" id="SSF53474">
    <property type="entry name" value="alpha/beta-Hydrolases"/>
    <property type="match status" value="1"/>
</dbReference>
<dbReference type="CDD" id="cd19540">
    <property type="entry name" value="LCL_NRPS-like"/>
    <property type="match status" value="2"/>
</dbReference>
<dbReference type="SUPFAM" id="SSF56801">
    <property type="entry name" value="Acetyl-CoA synthetase-like"/>
    <property type="match status" value="3"/>
</dbReference>
<dbReference type="CDD" id="cd19543">
    <property type="entry name" value="DCL_NRPS"/>
    <property type="match status" value="1"/>
</dbReference>
<dbReference type="Gene3D" id="3.40.50.980">
    <property type="match status" value="4"/>
</dbReference>
<dbReference type="SMART" id="SM00824">
    <property type="entry name" value="PKS_TE"/>
    <property type="match status" value="1"/>
</dbReference>
<accession>A0ABP9JSY0</accession>
<dbReference type="SUPFAM" id="SSF52777">
    <property type="entry name" value="CoA-dependent acyltransferases"/>
    <property type="match status" value="8"/>
</dbReference>
<dbReference type="InterPro" id="IPR029058">
    <property type="entry name" value="AB_hydrolase_fold"/>
</dbReference>
<gene>
    <name evidence="5" type="ORF">GCM10023318_05780</name>
</gene>
<dbReference type="PROSITE" id="PS50075">
    <property type="entry name" value="CARRIER"/>
    <property type="match status" value="3"/>
</dbReference>
<dbReference type="Gene3D" id="2.30.38.10">
    <property type="entry name" value="Luciferase, Domain 3"/>
    <property type="match status" value="2"/>
</dbReference>
<dbReference type="InterPro" id="IPR006162">
    <property type="entry name" value="Ppantetheine_attach_site"/>
</dbReference>
<feature type="domain" description="Carrier" evidence="4">
    <location>
        <begin position="1989"/>
        <end position="2063"/>
    </location>
</feature>
<keyword evidence="2" id="KW-0596">Phosphopantetheine</keyword>
<evidence type="ECO:0000256" key="1">
    <source>
        <dbReference type="ARBA" id="ARBA00001957"/>
    </source>
</evidence>
<dbReference type="PROSITE" id="PS00455">
    <property type="entry name" value="AMP_BINDING"/>
    <property type="match status" value="1"/>
</dbReference>
<dbReference type="InterPro" id="IPR000873">
    <property type="entry name" value="AMP-dep_synth/lig_dom"/>
</dbReference>
<reference evidence="6" key="1">
    <citation type="journal article" date="2019" name="Int. J. Syst. Evol. Microbiol.">
        <title>The Global Catalogue of Microorganisms (GCM) 10K type strain sequencing project: providing services to taxonomists for standard genome sequencing and annotation.</title>
        <authorList>
            <consortium name="The Broad Institute Genomics Platform"/>
            <consortium name="The Broad Institute Genome Sequencing Center for Infectious Disease"/>
            <person name="Wu L."/>
            <person name="Ma J."/>
        </authorList>
    </citation>
    <scope>NUCLEOTIDE SEQUENCE [LARGE SCALE GENOMIC DNA]</scope>
    <source>
        <strain evidence="6">JCM 18298</strain>
    </source>
</reference>
<evidence type="ECO:0000259" key="4">
    <source>
        <dbReference type="PROSITE" id="PS50075"/>
    </source>
</evidence>
<dbReference type="NCBIfam" id="NF003417">
    <property type="entry name" value="PRK04813.1"/>
    <property type="match status" value="4"/>
</dbReference>
<dbReference type="InterPro" id="IPR036736">
    <property type="entry name" value="ACP-like_sf"/>
</dbReference>
<dbReference type="Pfam" id="PF00550">
    <property type="entry name" value="PP-binding"/>
    <property type="match status" value="3"/>
</dbReference>
<evidence type="ECO:0000313" key="6">
    <source>
        <dbReference type="Proteomes" id="UP001500603"/>
    </source>
</evidence>
<dbReference type="Pfam" id="PF00501">
    <property type="entry name" value="AMP-binding"/>
    <property type="match status" value="3"/>
</dbReference>
<dbReference type="NCBIfam" id="TIGR01733">
    <property type="entry name" value="AA-adenyl-dom"/>
    <property type="match status" value="1"/>
</dbReference>
<dbReference type="InterPro" id="IPR009081">
    <property type="entry name" value="PP-bd_ACP"/>
</dbReference>
<dbReference type="PANTHER" id="PTHR45527:SF1">
    <property type="entry name" value="FATTY ACID SYNTHASE"/>
    <property type="match status" value="1"/>
</dbReference>
<organism evidence="5 6">
    <name type="scientific">Nocardia callitridis</name>
    <dbReference type="NCBI Taxonomy" id="648753"/>
    <lineage>
        <taxon>Bacteria</taxon>
        <taxon>Bacillati</taxon>
        <taxon>Actinomycetota</taxon>
        <taxon>Actinomycetes</taxon>
        <taxon>Mycobacteriales</taxon>
        <taxon>Nocardiaceae</taxon>
        <taxon>Nocardia</taxon>
    </lineage>
</organism>
<keyword evidence="3" id="KW-0597">Phosphoprotein</keyword>
<dbReference type="PROSITE" id="PS00012">
    <property type="entry name" value="PHOSPHOPANTETHEINE"/>
    <property type="match status" value="2"/>
</dbReference>
<evidence type="ECO:0000256" key="2">
    <source>
        <dbReference type="ARBA" id="ARBA00022450"/>
    </source>
</evidence>
<dbReference type="InterPro" id="IPR020806">
    <property type="entry name" value="PKS_PP-bd"/>
</dbReference>
<dbReference type="InterPro" id="IPR010071">
    <property type="entry name" value="AA_adenyl_dom"/>
</dbReference>
<evidence type="ECO:0000256" key="3">
    <source>
        <dbReference type="ARBA" id="ARBA00022553"/>
    </source>
</evidence>
<dbReference type="Pfam" id="PF00668">
    <property type="entry name" value="Condensation"/>
    <property type="match status" value="4"/>
</dbReference>
<comment type="cofactor">
    <cofactor evidence="1">
        <name>pantetheine 4'-phosphate</name>
        <dbReference type="ChEBI" id="CHEBI:47942"/>
    </cofactor>
</comment>
<evidence type="ECO:0000313" key="5">
    <source>
        <dbReference type="EMBL" id="GAA5043775.1"/>
    </source>
</evidence>
<dbReference type="EMBL" id="BAABJM010000001">
    <property type="protein sequence ID" value="GAA5043775.1"/>
    <property type="molecule type" value="Genomic_DNA"/>
</dbReference>
<dbReference type="Gene3D" id="3.40.50.1820">
    <property type="entry name" value="alpha/beta hydrolase"/>
    <property type="match status" value="1"/>
</dbReference>
<dbReference type="Gene3D" id="3.30.559.30">
    <property type="entry name" value="Nonribosomal peptide synthetase, condensation domain"/>
    <property type="match status" value="4"/>
</dbReference>
<dbReference type="InterPro" id="IPR042099">
    <property type="entry name" value="ANL_N_sf"/>
</dbReference>
<dbReference type="InterPro" id="IPR045851">
    <property type="entry name" value="AMP-bd_C_sf"/>
</dbReference>
<proteinExistence type="predicted"/>
<dbReference type="InterPro" id="IPR023213">
    <property type="entry name" value="CAT-like_dom_sf"/>
</dbReference>
<dbReference type="SUPFAM" id="SSF47336">
    <property type="entry name" value="ACP-like"/>
    <property type="match status" value="3"/>
</dbReference>
<dbReference type="InterPro" id="IPR025110">
    <property type="entry name" value="AMP-bd_C"/>
</dbReference>
<dbReference type="SMART" id="SM00823">
    <property type="entry name" value="PKS_PP"/>
    <property type="match status" value="3"/>
</dbReference>
<dbReference type="InterPro" id="IPR020802">
    <property type="entry name" value="TesA-like"/>
</dbReference>
<dbReference type="Pfam" id="PF00975">
    <property type="entry name" value="Thioesterase"/>
    <property type="match status" value="1"/>
</dbReference>
<dbReference type="Gene3D" id="3.30.559.10">
    <property type="entry name" value="Chloramphenicol acetyltransferase-like domain"/>
    <property type="match status" value="4"/>
</dbReference>
<sequence length="3867" mass="413698">MLERHEALRTWYPATDGTGYQEIVPVDRDRADTVPVPLAEGELADWLDAVVRPGFELTRAVPVRLALAELAPDDHVLALVVHRIAADQSSLPPLVRDLLRALLSRRNGATRGLPTPSSHFADYVLWQRDALGEAADQESVAATQLRYWRAQLADLPDLVELPTDRPRPAVASLRAATFDLEIAASTHARLTEIARAHDTSVFTVLHTAYAVLLARLSGSGDIAVGTQVSGRGVRGEHRLDDMVGVFVNTVVLRTRMAEGETFTSVLSRQREIDPRAFANADLPFESLVAALEPTRSTARHPLFQAGFGRRDRTDIAVELPGLSVRRMAAENKSCAWDLHLSVAENHDGAAEPAGIDAVFTYATDLFDPATARGFAERFERILAAISADADAVVGDIDILTPAERSSVLTTWNDTAHIVDPHATLATLLRRAVAEEPDAVALVQDPPEGERRRELTYRELGKQVNHLARHLISMGVGPGSLVALALHRSVELIVASYAVVEAGGAYVPVDPAQAVERTQHILSTAAPACVLTDATAGFDTDIAPVIRLDELTAPDRASGAPIEDGERVSPLRPENTAYVIFTSGSTGSPKGVAVPHAAIVNQLLWKAAQFALSSDEVMLLKTAATFDLSVWESWSAVACAGRLVLAAPEGHRDPSYLNDLLVRESVTTLHVVPSMVDALLVHSVAAHSALRRVLAIGATLPAAVARRFAAAYPEVALYNLYGPAEAAVSVTSHRVTEADEASVPIGIPEWNSGVYVLDGRLRPVPVGVAGELYLTGAQLARGYVGRGDLTAERFVADPFQRGARMYRTGDLGAWHHSGELGYRGRADAQLKIRGFRIEPGEIEAAMLALPGVAQAAVIAQADPNSGERLVGYLVAADAVIGVGAARVKSALSARLPSYMVPSTFVVLDALPLNVHGKVDRKALPEPEFEVPVFRAPSTPVEEIVASAFARVLGVERVGADDDFFVLGGNSLLALEAADRIGKALDAPVPVRTLFETATVTGLAVGVEHLDRDPVPLAAVRRQEPLPLSYAQRRMWFRNRYDNTTSVYHTPAAIRLSGVLDVAALRRAVADLVARHEILRTSYPETPDGPVQRILPPHLVPIELVPAQIGEERVGHDVRGVVAAAFDVEADVPLRAQLFQLAGSEYVLVLVAHRISVDAWSIGPLTRDLMLAYAARSGGETPSWSPLPIQYADYTMWQRELLGSEDDPRSLSHSQLDYWCGQLAGVPDELSLPADRPRPRQPSYAGAATEFVIDPAVHAALLALAERHNATLFMVVHTAFAVFLARMSGTEDIAIGTPVAGRGRAELDDLIGLFANTLVLRTKVSPELGFAELLAANRETDLRAFANADLPFERLVEVLDPPRSPARHPLFQVVLSFENHPVTSLDLPGLSFAALDPAADTAEFDLRLTVREQRTETGDPAGLAAEFSYARDLFDEETVVEFGRRLRRLLTEVAREAATSSIARAVGELDILDDSEHADLIARTGAEPNAAQTLGELMTSAAAGNPTATALIADDRVFGYRELDAASAQLARALIARGAGPEAPVVLAIGRSVEFVLALWAVARTGAPVVAIDPADPDRYLAGILDDCGARLGVTLVAERPELPVREGISWIVLDDPDFTVDVAARSDRPLAATELSGLTHPDQLAYLGYGSDDEGVALTHAAVANLCAELARRYSIDTPSRVAALAAPSSPVWLLEVLLALGSAGALVLGPPEGQGAQSMSAAAGTHMFRTSSASAVPVAGAYPTVIGVGCETAPDEAVLAGASETRDVFHGYGRLEATLLATVGEPLRPGERVTVGGPLRGLRALVLDRRLRPVPEGVAGELYLGGRPLARGYHRRPGHTAARFVADPYHPGERLYRTGDVVRWSRALDDPALEYLGRNDARFYVDGLRVDPVRVDAALRAEPEVAAALTVGWTAKRGTVPVSYVSLAEHATVDASTLTGRLRAALPQHLVPAEIIVLERIPVTETGELDPRALPEPTEPGTQDTTESAARVLAEQVITTAISELLGLDEVASDDDFFAIGGESIGAVLLATRVSERGVTLTPRDIFAHPTAARLARASVVEGDTDDESGELPLTPKAARGLDTDLEVRAIALDIPQSCPAETVRSAVATVLEQHPMLWVVLDRTSDPVLRIPAAADRTGEAFRRLDPARGETMLPIDDVVRAAAAALDPEQGRNIHFVLTGGPQGRETLIVVANGLVVDDISWRTIVDQLTVAWSRGRHAAPAGPESGLGALIRTLAAKAEEPATRAEMIWWERTLGAVPEGILAEKRDLRARSRVSLTITAEGAAAVAEAAAAYHTGVDDVLLTACALASQTSGGEIVTRAIGSVIRLTADGRKATDAEESMVGGFSTEYPLPLRLTRIDLEDALVGGPAAGIAIAQIKELRRAVPSHGVGYGLLRHLNPDTAARLRDLGRGRFALRYRDVRPARVHTDTPSDDLLLDLTVDATDDGLLVRFDYAAVAFTADAVKTYAEHWIRALGGLAEHGLRSDVGGFTPSDFPLVRLKQPDIDRFGKRYPDLSDIWPVTPQQSGMLFHALLAESSVDVYTTQFTLELSGAVDQDRMRAAAQAVLDRHDNLRVAFTEDAEGNPVQVVQDSVEVPWRVLELDQLAPEAATAELARIQSADLSTHFDMRTAPLLRLALVRTGPETCHLVTTSHHILLDSWSMPLLLKDLLTAYAVGGATRHLPKVAPYHDYLAWLNTRDTEAARHAWAEALSGITEPTTLRPTDRAREISAGVGEVGFELSTADTTALTRLASGLGVSVHTVVQAAWGLLIGRGIDRDDVVFGATVSGRPAQLDQVQAMVGLFRNAIPVRVRLGATETLGGLLRQLQAEQEALLEHHYLGLADIQDTIGVAGLFDSLVVFESLPVDREGFGADNAVDGMTVTGIEAAHTTHYPLTVLVVLDSQLRVSVQYLGEVYDEAAAQALAQRLSAIIDRFVATPQATVAQIDVLLDSERAALAAGHAPEEPEDDEATLLSLFDAQVARTPTQPAIRHGGLTLTYSQLDMRSRALAAELTRWGVESESLVAVVMRGGIEAFVAIYGVLRAGAAYLPLDPDDPLEHIESVLVAADPVCALTLSDDRFDTDVDVPVVAVDTLFLAPGATGAPTGVRPDNVAFVGYGGVGTGARGTMVTHRQLVGRLRWAARAYEYDADDVVLLGNSISAPAAPMELFLPLHTGARVVVATTGGGEDDSVRGAVENSVTTVHFVPSALTDFLDRAVADDPEDSATVASTYPALRRVFVAGEPVTAALATMCADMLPDAELINWYMTAETSVATAYSVPATNATREPPVVAGSTHAPIPIGAAAGGVRVHVLDRQLRPVPLGAEGELYVESAQLARGYLLGAADTARRFVAHHGGVRLYRTGEIVRWHDAGTLEHRGRADAMATLRGQRLELADIESALLSHESVRRAAAAVLPGAVGQRLIGYVVTEPGAEFDEHLLLRHARAVRTAEPYSSAAPVPSAIVRLDALPRTAHGSLDRAALPAPRLATRPYRAPTTPVERAVTDVFAEVLGIGLGADTTRVSMDDDFFDLGGNSLIATRAVRRLRTLTGARVRVRWLFTDATPSALSARIVTALADHCDYDLDSNAALEVLLPIRTRVPRDTAAAEPLFCLHPMYGLSWCYAGLVRYVPSARPIYGLQSPAMTDDGYLPESLDEMARRYVEEIMAVQPEGPYRLLGWSLGGVLAHAVATELQSAGQQVAPLVLLGANPEVDVTDFRSVVRAGLAELGIGVDTLLPGDGDVHELSEAALVELHATIPPDMAVLTQDRVRRMYHSTVHCAELAARHRPRVFHGRLDYFSAEGDESGARRWRSFVDGIVDDHPIGVPGGQLLAESALARIGPALSALWENAARESVSGRVGHDQIDAGRA</sequence>
<dbReference type="PANTHER" id="PTHR45527">
    <property type="entry name" value="NONRIBOSOMAL PEPTIDE SYNTHETASE"/>
    <property type="match status" value="1"/>
</dbReference>
<dbReference type="InterPro" id="IPR001031">
    <property type="entry name" value="Thioesterase"/>
</dbReference>
<dbReference type="InterPro" id="IPR001242">
    <property type="entry name" value="Condensation_dom"/>
</dbReference>
<comment type="caution">
    <text evidence="5">The sequence shown here is derived from an EMBL/GenBank/DDBJ whole genome shotgun (WGS) entry which is preliminary data.</text>
</comment>